<dbReference type="InterPro" id="IPR009057">
    <property type="entry name" value="Homeodomain-like_sf"/>
</dbReference>
<evidence type="ECO:0000313" key="7">
    <source>
        <dbReference type="EMBL" id="OON81800.1"/>
    </source>
</evidence>
<feature type="region of interest" description="Disordered" evidence="5">
    <location>
        <begin position="1"/>
        <end position="30"/>
    </location>
</feature>
<dbReference type="GO" id="GO:0000976">
    <property type="term" value="F:transcription cis-regulatory region binding"/>
    <property type="evidence" value="ECO:0007669"/>
    <property type="project" value="TreeGrafter"/>
</dbReference>
<evidence type="ECO:0000259" key="6">
    <source>
        <dbReference type="PROSITE" id="PS50977"/>
    </source>
</evidence>
<keyword evidence="3" id="KW-0804">Transcription</keyword>
<dbReference type="STRING" id="83656.B1H18_06745"/>
<evidence type="ECO:0000256" key="2">
    <source>
        <dbReference type="ARBA" id="ARBA00023125"/>
    </source>
</evidence>
<dbReference type="Pfam" id="PF16859">
    <property type="entry name" value="TetR_C_11"/>
    <property type="match status" value="1"/>
</dbReference>
<reference evidence="7 8" key="1">
    <citation type="submission" date="2017-02" db="EMBL/GenBank/DDBJ databases">
        <title>Draft Genome Sequence of Streptomyces tsukubaensis F601, a Producer of the immunosuppressant tacrolimus FK506.</title>
        <authorList>
            <person name="Zong G."/>
            <person name="Zhong C."/>
            <person name="Fu J."/>
            <person name="Qin R."/>
            <person name="Cao G."/>
        </authorList>
    </citation>
    <scope>NUCLEOTIDE SEQUENCE [LARGE SCALE GENOMIC DNA]</scope>
    <source>
        <strain evidence="7 8">F601</strain>
    </source>
</reference>
<comment type="caution">
    <text evidence="7">The sequence shown here is derived from an EMBL/GenBank/DDBJ whole genome shotgun (WGS) entry which is preliminary data.</text>
</comment>
<dbReference type="AlphaFoldDB" id="A0A1V4ADG3"/>
<keyword evidence="8" id="KW-1185">Reference proteome</keyword>
<sequence length="219" mass="23705">MPQRESPEDTSGSDEAPSPCSAALASRRSKITPEREQEFYDAVLERVRESGYESLTMEGIALQTRCSKSTLYRQWKNKTQFVAAALRAKSRVRFIGIDTGTLAGDLLAAGRAAGERSGADTLLVHALTHAALHDEELKRVLLETLVEPEIAAIDAMLRRGAERGEIPADHPAAPFVAAQILGVLRVRPVLEGRYADGAYLTRFVETSVLPALGLVPPAS</sequence>
<accession>A0A1V4ADG3</accession>
<dbReference type="RefSeq" id="WP_077965704.1">
    <property type="nucleotide sequence ID" value="NZ_CP045178.1"/>
</dbReference>
<dbReference type="Gene3D" id="1.10.357.10">
    <property type="entry name" value="Tetracycline Repressor, domain 2"/>
    <property type="match status" value="1"/>
</dbReference>
<dbReference type="Gene3D" id="1.10.10.60">
    <property type="entry name" value="Homeodomain-like"/>
    <property type="match status" value="1"/>
</dbReference>
<dbReference type="InterPro" id="IPR036271">
    <property type="entry name" value="Tet_transcr_reg_TetR-rel_C_sf"/>
</dbReference>
<dbReference type="PANTHER" id="PTHR30055">
    <property type="entry name" value="HTH-TYPE TRANSCRIPTIONAL REGULATOR RUTR"/>
    <property type="match status" value="1"/>
</dbReference>
<protein>
    <submittedName>
        <fullName evidence="7">TetR family transcriptional regulator</fullName>
    </submittedName>
</protein>
<dbReference type="PROSITE" id="PS50977">
    <property type="entry name" value="HTH_TETR_2"/>
    <property type="match status" value="1"/>
</dbReference>
<evidence type="ECO:0000256" key="5">
    <source>
        <dbReference type="SAM" id="MobiDB-lite"/>
    </source>
</evidence>
<dbReference type="GO" id="GO:0003700">
    <property type="term" value="F:DNA-binding transcription factor activity"/>
    <property type="evidence" value="ECO:0007669"/>
    <property type="project" value="TreeGrafter"/>
</dbReference>
<dbReference type="SUPFAM" id="SSF48498">
    <property type="entry name" value="Tetracyclin repressor-like, C-terminal domain"/>
    <property type="match status" value="1"/>
</dbReference>
<dbReference type="InterPro" id="IPR050109">
    <property type="entry name" value="HTH-type_TetR-like_transc_reg"/>
</dbReference>
<dbReference type="EMBL" id="MVFC01000003">
    <property type="protein sequence ID" value="OON81800.1"/>
    <property type="molecule type" value="Genomic_DNA"/>
</dbReference>
<feature type="domain" description="HTH tetR-type" evidence="6">
    <location>
        <begin position="33"/>
        <end position="93"/>
    </location>
</feature>
<dbReference type="SUPFAM" id="SSF46689">
    <property type="entry name" value="Homeodomain-like"/>
    <property type="match status" value="1"/>
</dbReference>
<dbReference type="Pfam" id="PF00440">
    <property type="entry name" value="TetR_N"/>
    <property type="match status" value="1"/>
</dbReference>
<gene>
    <name evidence="7" type="ORF">B1H18_06745</name>
</gene>
<dbReference type="OrthoDB" id="9796019at2"/>
<organism evidence="7 8">
    <name type="scientific">Streptomyces tsukubensis</name>
    <dbReference type="NCBI Taxonomy" id="83656"/>
    <lineage>
        <taxon>Bacteria</taxon>
        <taxon>Bacillati</taxon>
        <taxon>Actinomycetota</taxon>
        <taxon>Actinomycetes</taxon>
        <taxon>Kitasatosporales</taxon>
        <taxon>Streptomycetaceae</taxon>
        <taxon>Streptomyces</taxon>
    </lineage>
</organism>
<dbReference type="PANTHER" id="PTHR30055:SF149">
    <property type="entry name" value="TETR-FAMILY TRANSCRIPTIONAL REGULATOR"/>
    <property type="match status" value="1"/>
</dbReference>
<keyword evidence="1" id="KW-0805">Transcription regulation</keyword>
<dbReference type="InterPro" id="IPR011075">
    <property type="entry name" value="TetR_C"/>
</dbReference>
<evidence type="ECO:0000256" key="1">
    <source>
        <dbReference type="ARBA" id="ARBA00023015"/>
    </source>
</evidence>
<evidence type="ECO:0000313" key="8">
    <source>
        <dbReference type="Proteomes" id="UP000190539"/>
    </source>
</evidence>
<proteinExistence type="predicted"/>
<evidence type="ECO:0000256" key="3">
    <source>
        <dbReference type="ARBA" id="ARBA00023163"/>
    </source>
</evidence>
<dbReference type="InterPro" id="IPR001647">
    <property type="entry name" value="HTH_TetR"/>
</dbReference>
<feature type="DNA-binding region" description="H-T-H motif" evidence="4">
    <location>
        <begin position="56"/>
        <end position="75"/>
    </location>
</feature>
<keyword evidence="2 4" id="KW-0238">DNA-binding</keyword>
<name>A0A1V4ADG3_9ACTN</name>
<evidence type="ECO:0000256" key="4">
    <source>
        <dbReference type="PROSITE-ProRule" id="PRU00335"/>
    </source>
</evidence>
<dbReference type="Proteomes" id="UP000190539">
    <property type="component" value="Unassembled WGS sequence"/>
</dbReference>